<dbReference type="Proteomes" id="UP001498398">
    <property type="component" value="Unassembled WGS sequence"/>
</dbReference>
<accession>A0ABR1J230</accession>
<gene>
    <name evidence="4" type="ORF">VKT23_015407</name>
</gene>
<evidence type="ECO:0000259" key="3">
    <source>
        <dbReference type="Pfam" id="PF20152"/>
    </source>
</evidence>
<feature type="transmembrane region" description="Helical" evidence="2">
    <location>
        <begin position="232"/>
        <end position="252"/>
    </location>
</feature>
<dbReference type="Pfam" id="PF20152">
    <property type="entry name" value="DUF6534"/>
    <property type="match status" value="1"/>
</dbReference>
<protein>
    <recommendedName>
        <fullName evidence="3">DUF6534 domain-containing protein</fullName>
    </recommendedName>
</protein>
<keyword evidence="2" id="KW-0472">Membrane</keyword>
<proteinExistence type="predicted"/>
<evidence type="ECO:0000256" key="2">
    <source>
        <dbReference type="SAM" id="Phobius"/>
    </source>
</evidence>
<feature type="compositionally biased region" description="Polar residues" evidence="1">
    <location>
        <begin position="265"/>
        <end position="277"/>
    </location>
</feature>
<evidence type="ECO:0000313" key="4">
    <source>
        <dbReference type="EMBL" id="KAK7444011.1"/>
    </source>
</evidence>
<sequence length="335" mass="36690">MSTLEGLTLDNTLGAVLVGFAVACCVYGILVTQVFTYFSNYPSDRAVYKFLVILILLLETADQALIGHICYFYGVKNFARISALIEARVTWSFILQQTLGAVVGFIVKFMFGLRVWRFSEHNFFITGFIMLLTLGGLGTALAFTIKAFQLPGVFSVIHLRTLGSVSLGIGVLTDVVIAVSLCYFLNRLRTGYQQSDSLVNSLVRYAINTGVLTSAISLSTLILYNVMPTNMIFIATFFVLSKLYAISFMATLNTRRVVRGKGTDRQGNTASNNNTNMFHLGTRMPSLGPREMDGWETAYTASSAANKDVYLMESLKSNSDSLGSPPGTSRYGTAV</sequence>
<keyword evidence="2" id="KW-0812">Transmembrane</keyword>
<comment type="caution">
    <text evidence="4">The sequence shown here is derived from an EMBL/GenBank/DDBJ whole genome shotgun (WGS) entry which is preliminary data.</text>
</comment>
<dbReference type="PANTHER" id="PTHR40465">
    <property type="entry name" value="CHROMOSOME 1, WHOLE GENOME SHOTGUN SEQUENCE"/>
    <property type="match status" value="1"/>
</dbReference>
<feature type="transmembrane region" description="Helical" evidence="2">
    <location>
        <begin position="165"/>
        <end position="185"/>
    </location>
</feature>
<dbReference type="PANTHER" id="PTHR40465:SF1">
    <property type="entry name" value="DUF6534 DOMAIN-CONTAINING PROTEIN"/>
    <property type="match status" value="1"/>
</dbReference>
<keyword evidence="5" id="KW-1185">Reference proteome</keyword>
<evidence type="ECO:0000256" key="1">
    <source>
        <dbReference type="SAM" id="MobiDB-lite"/>
    </source>
</evidence>
<dbReference type="EMBL" id="JBANRG010000052">
    <property type="protein sequence ID" value="KAK7444011.1"/>
    <property type="molecule type" value="Genomic_DNA"/>
</dbReference>
<reference evidence="4 5" key="1">
    <citation type="submission" date="2024-01" db="EMBL/GenBank/DDBJ databases">
        <title>A draft genome for the cacao thread blight pathogen Marasmiellus scandens.</title>
        <authorList>
            <person name="Baruah I.K."/>
            <person name="Leung J."/>
            <person name="Bukari Y."/>
            <person name="Amoako-Attah I."/>
            <person name="Meinhardt L.W."/>
            <person name="Bailey B.A."/>
            <person name="Cohen S.P."/>
        </authorList>
    </citation>
    <scope>NUCLEOTIDE SEQUENCE [LARGE SCALE GENOMIC DNA]</scope>
    <source>
        <strain evidence="4 5">GH-19</strain>
    </source>
</reference>
<feature type="transmembrane region" description="Helical" evidence="2">
    <location>
        <begin position="94"/>
        <end position="111"/>
    </location>
</feature>
<feature type="transmembrane region" description="Helical" evidence="2">
    <location>
        <begin position="12"/>
        <end position="38"/>
    </location>
</feature>
<feature type="transmembrane region" description="Helical" evidence="2">
    <location>
        <begin position="50"/>
        <end position="74"/>
    </location>
</feature>
<feature type="transmembrane region" description="Helical" evidence="2">
    <location>
        <begin position="205"/>
        <end position="226"/>
    </location>
</feature>
<organism evidence="4 5">
    <name type="scientific">Marasmiellus scandens</name>
    <dbReference type="NCBI Taxonomy" id="2682957"/>
    <lineage>
        <taxon>Eukaryota</taxon>
        <taxon>Fungi</taxon>
        <taxon>Dikarya</taxon>
        <taxon>Basidiomycota</taxon>
        <taxon>Agaricomycotina</taxon>
        <taxon>Agaricomycetes</taxon>
        <taxon>Agaricomycetidae</taxon>
        <taxon>Agaricales</taxon>
        <taxon>Marasmiineae</taxon>
        <taxon>Omphalotaceae</taxon>
        <taxon>Marasmiellus</taxon>
    </lineage>
</organism>
<feature type="domain" description="DUF6534" evidence="3">
    <location>
        <begin position="171"/>
        <end position="256"/>
    </location>
</feature>
<dbReference type="InterPro" id="IPR045339">
    <property type="entry name" value="DUF6534"/>
</dbReference>
<feature type="transmembrane region" description="Helical" evidence="2">
    <location>
        <begin position="123"/>
        <end position="145"/>
    </location>
</feature>
<name>A0ABR1J230_9AGAR</name>
<feature type="region of interest" description="Disordered" evidence="1">
    <location>
        <begin position="261"/>
        <end position="280"/>
    </location>
</feature>
<evidence type="ECO:0000313" key="5">
    <source>
        <dbReference type="Proteomes" id="UP001498398"/>
    </source>
</evidence>
<keyword evidence="2" id="KW-1133">Transmembrane helix</keyword>